<dbReference type="InterPro" id="IPR052026">
    <property type="entry name" value="ExeA_AAA_ATPase_DNA-bind"/>
</dbReference>
<organism evidence="2 3">
    <name type="scientific">Persephonella hydrogeniphila</name>
    <dbReference type="NCBI Taxonomy" id="198703"/>
    <lineage>
        <taxon>Bacteria</taxon>
        <taxon>Pseudomonadati</taxon>
        <taxon>Aquificota</taxon>
        <taxon>Aquificia</taxon>
        <taxon>Aquificales</taxon>
        <taxon>Hydrogenothermaceae</taxon>
        <taxon>Persephonella</taxon>
    </lineage>
</organism>
<proteinExistence type="predicted"/>
<dbReference type="PANTHER" id="PTHR35894">
    <property type="entry name" value="GENERAL SECRETION PATHWAY PROTEIN A-RELATED"/>
    <property type="match status" value="1"/>
</dbReference>
<reference evidence="3" key="1">
    <citation type="submission" date="2017-09" db="EMBL/GenBank/DDBJ databases">
        <authorList>
            <person name="Varghese N."/>
            <person name="Submissions S."/>
        </authorList>
    </citation>
    <scope>NUCLEOTIDE SEQUENCE [LARGE SCALE GENOMIC DNA]</scope>
    <source>
        <strain evidence="3">DSM 15103</strain>
    </source>
</reference>
<dbReference type="PANTHER" id="PTHR35894:SF5">
    <property type="entry name" value="MU-LIKE PROPHAGE FLUMU DNA TRANSPOSITION PROTEIN B"/>
    <property type="match status" value="1"/>
</dbReference>
<protein>
    <submittedName>
        <fullName evidence="2">AAA domain-containing protein</fullName>
    </submittedName>
</protein>
<dbReference type="InterPro" id="IPR027417">
    <property type="entry name" value="P-loop_NTPase"/>
</dbReference>
<evidence type="ECO:0000259" key="1">
    <source>
        <dbReference type="Pfam" id="PF13401"/>
    </source>
</evidence>
<evidence type="ECO:0000313" key="2">
    <source>
        <dbReference type="EMBL" id="SNZ07729.1"/>
    </source>
</evidence>
<keyword evidence="3" id="KW-1185">Reference proteome</keyword>
<dbReference type="Pfam" id="PF13401">
    <property type="entry name" value="AAA_22"/>
    <property type="match status" value="1"/>
</dbReference>
<dbReference type="GO" id="GO:0016887">
    <property type="term" value="F:ATP hydrolysis activity"/>
    <property type="evidence" value="ECO:0007669"/>
    <property type="project" value="InterPro"/>
</dbReference>
<evidence type="ECO:0000313" key="3">
    <source>
        <dbReference type="Proteomes" id="UP000219036"/>
    </source>
</evidence>
<dbReference type="Proteomes" id="UP000219036">
    <property type="component" value="Unassembled WGS sequence"/>
</dbReference>
<dbReference type="RefSeq" id="WP_097000165.1">
    <property type="nucleotide sequence ID" value="NZ_OBEI01000003.1"/>
</dbReference>
<dbReference type="Gene3D" id="3.40.50.300">
    <property type="entry name" value="P-loop containing nucleotide triphosphate hydrolases"/>
    <property type="match status" value="1"/>
</dbReference>
<dbReference type="OrthoDB" id="9797061at2"/>
<dbReference type="SUPFAM" id="SSF52540">
    <property type="entry name" value="P-loop containing nucleoside triphosphate hydrolases"/>
    <property type="match status" value="1"/>
</dbReference>
<dbReference type="EMBL" id="OBEI01000003">
    <property type="protein sequence ID" value="SNZ07729.1"/>
    <property type="molecule type" value="Genomic_DNA"/>
</dbReference>
<feature type="domain" description="ORC1/DEAH AAA+ ATPase" evidence="1">
    <location>
        <begin position="30"/>
        <end position="147"/>
    </location>
</feature>
<gene>
    <name evidence="2" type="ORF">SAMN06265182_0988</name>
</gene>
<accession>A0A285NE49</accession>
<dbReference type="AlphaFoldDB" id="A0A285NE49"/>
<dbReference type="InterPro" id="IPR049945">
    <property type="entry name" value="AAA_22"/>
</dbReference>
<sequence length="240" mass="27349">MRKDKFITSISNVATFLEVVNFLRKAPDYSPKIGVITATYGIGKTETCTWYYTQNLKNTIYISITASMNTKDIFEEILFELGEAPKGNLNRIFKRIVDLINLREEPPLILLDESNRLANKERAVEMLRDVHDLTGSAICLVGSPEFLPTIRKYHAFYSRVRIERVLKPLTLKDVKKLTKELVETVSLTDDAISVLKEKTNGNTRRIVITLGAVEEYARANQKEVIDASDIKKIFAFKAEE</sequence>
<name>A0A285NE49_9AQUI</name>